<reference evidence="3" key="1">
    <citation type="journal article" date="2019" name="Int. J. Syst. Evol. Microbiol.">
        <title>The Global Catalogue of Microorganisms (GCM) 10K type strain sequencing project: providing services to taxonomists for standard genome sequencing and annotation.</title>
        <authorList>
            <consortium name="The Broad Institute Genomics Platform"/>
            <consortium name="The Broad Institute Genome Sequencing Center for Infectious Disease"/>
            <person name="Wu L."/>
            <person name="Ma J."/>
        </authorList>
    </citation>
    <scope>NUCLEOTIDE SEQUENCE [LARGE SCALE GENOMIC DNA]</scope>
    <source>
        <strain evidence="3">JCM 11650</strain>
    </source>
</reference>
<dbReference type="RefSeq" id="WP_377728012.1">
    <property type="nucleotide sequence ID" value="NZ_JBHSEW010000018.1"/>
</dbReference>
<keyword evidence="3" id="KW-1185">Reference proteome</keyword>
<name>A0ABV9H2X6_9BURK</name>
<feature type="transmembrane region" description="Helical" evidence="1">
    <location>
        <begin position="34"/>
        <end position="56"/>
    </location>
</feature>
<organism evidence="2 3">
    <name type="scientific">Comamonas nitrativorans</name>
    <dbReference type="NCBI Taxonomy" id="108437"/>
    <lineage>
        <taxon>Bacteria</taxon>
        <taxon>Pseudomonadati</taxon>
        <taxon>Pseudomonadota</taxon>
        <taxon>Betaproteobacteria</taxon>
        <taxon>Burkholderiales</taxon>
        <taxon>Comamonadaceae</taxon>
        <taxon>Comamonas</taxon>
    </lineage>
</organism>
<dbReference type="Proteomes" id="UP001595967">
    <property type="component" value="Unassembled WGS sequence"/>
</dbReference>
<dbReference type="InterPro" id="IPR018676">
    <property type="entry name" value="DUF2149"/>
</dbReference>
<protein>
    <submittedName>
        <fullName evidence="2">DUF2149 domain-containing protein</fullName>
    </submittedName>
</protein>
<gene>
    <name evidence="2" type="ORF">ACFO3A_14935</name>
</gene>
<evidence type="ECO:0000313" key="2">
    <source>
        <dbReference type="EMBL" id="MFC4623491.1"/>
    </source>
</evidence>
<keyword evidence="1" id="KW-0812">Transmembrane</keyword>
<sequence>MSYAHPPAEPIAHNATAQATRRRLLEDSDEDDPILSVVNLIDVFLVIIAALLLAVAQSPANPFTAEQVTVIKNPGKENMEVIIKDGTKIEHYKASGEIGEGQGAKAGVAYKMKDGTMVYVPEAGVAQ</sequence>
<proteinExistence type="predicted"/>
<dbReference type="EMBL" id="JBHSEW010000018">
    <property type="protein sequence ID" value="MFC4623491.1"/>
    <property type="molecule type" value="Genomic_DNA"/>
</dbReference>
<accession>A0ABV9H2X6</accession>
<keyword evidence="1" id="KW-0472">Membrane</keyword>
<dbReference type="Pfam" id="PF09919">
    <property type="entry name" value="DUF2149"/>
    <property type="match status" value="1"/>
</dbReference>
<keyword evidence="1" id="KW-1133">Transmembrane helix</keyword>
<comment type="caution">
    <text evidence="2">The sequence shown here is derived from an EMBL/GenBank/DDBJ whole genome shotgun (WGS) entry which is preliminary data.</text>
</comment>
<evidence type="ECO:0000313" key="3">
    <source>
        <dbReference type="Proteomes" id="UP001595967"/>
    </source>
</evidence>
<evidence type="ECO:0000256" key="1">
    <source>
        <dbReference type="SAM" id="Phobius"/>
    </source>
</evidence>